<feature type="compositionally biased region" description="Low complexity" evidence="1">
    <location>
        <begin position="27"/>
        <end position="36"/>
    </location>
</feature>
<organism evidence="2">
    <name type="scientific">Tanacetum cinerariifolium</name>
    <name type="common">Dalmatian daisy</name>
    <name type="synonym">Chrysanthemum cinerariifolium</name>
    <dbReference type="NCBI Taxonomy" id="118510"/>
    <lineage>
        <taxon>Eukaryota</taxon>
        <taxon>Viridiplantae</taxon>
        <taxon>Streptophyta</taxon>
        <taxon>Embryophyta</taxon>
        <taxon>Tracheophyta</taxon>
        <taxon>Spermatophyta</taxon>
        <taxon>Magnoliopsida</taxon>
        <taxon>eudicotyledons</taxon>
        <taxon>Gunneridae</taxon>
        <taxon>Pentapetalae</taxon>
        <taxon>asterids</taxon>
        <taxon>campanulids</taxon>
        <taxon>Asterales</taxon>
        <taxon>Asteraceae</taxon>
        <taxon>Asteroideae</taxon>
        <taxon>Anthemideae</taxon>
        <taxon>Anthemidinae</taxon>
        <taxon>Tanacetum</taxon>
    </lineage>
</organism>
<dbReference type="EMBL" id="BKCJ010004540">
    <property type="protein sequence ID" value="GEU61650.1"/>
    <property type="molecule type" value="Genomic_DNA"/>
</dbReference>
<evidence type="ECO:0000313" key="2">
    <source>
        <dbReference type="EMBL" id="GEU61650.1"/>
    </source>
</evidence>
<comment type="caution">
    <text evidence="2">The sequence shown here is derived from an EMBL/GenBank/DDBJ whole genome shotgun (WGS) entry which is preliminary data.</text>
</comment>
<proteinExistence type="predicted"/>
<protein>
    <submittedName>
        <fullName evidence="2">Uncharacterized protein</fullName>
    </submittedName>
</protein>
<reference evidence="2" key="1">
    <citation type="journal article" date="2019" name="Sci. Rep.">
        <title>Draft genome of Tanacetum cinerariifolium, the natural source of mosquito coil.</title>
        <authorList>
            <person name="Yamashiro T."/>
            <person name="Shiraishi A."/>
            <person name="Satake H."/>
            <person name="Nakayama K."/>
        </authorList>
    </citation>
    <scope>NUCLEOTIDE SEQUENCE</scope>
</reference>
<gene>
    <name evidence="2" type="ORF">Tci_033628</name>
</gene>
<feature type="region of interest" description="Disordered" evidence="1">
    <location>
        <begin position="86"/>
        <end position="124"/>
    </location>
</feature>
<accession>A0A6L2LKJ3</accession>
<evidence type="ECO:0000256" key="1">
    <source>
        <dbReference type="SAM" id="MobiDB-lite"/>
    </source>
</evidence>
<feature type="region of interest" description="Disordered" evidence="1">
    <location>
        <begin position="1"/>
        <end position="61"/>
    </location>
</feature>
<dbReference type="AlphaFoldDB" id="A0A6L2LKJ3"/>
<name>A0A6L2LKJ3_TANCI</name>
<feature type="compositionally biased region" description="Polar residues" evidence="1">
    <location>
        <begin position="89"/>
        <end position="108"/>
    </location>
</feature>
<sequence length="289" mass="31961">MMIQNQSEIGEGSAMPTDPHHTPTILQPSSSQPQKTQKSRKPKRKDTQVPQPSGLTKSIADEAVHKELGNRLVRAATTASSLKAELDSGNINKTQSKVTPNESSSQGTNSGGGLRCQKTMGNTTAQTRIKKLKKRNRSRTHKLKRLYKVGLTTRVEYARDEESLGEDAPKQKRRIDAIDVDDEITLVNDADNEMFDVDDLCGEEVFVVEQEVVSTAVTTTTITTKEITFAQALEALKTSKRKAKGIAFQEPEEVLPTFGYEIKHQGLLVAVSLRMDLPLLDLSVLLRTY</sequence>